<dbReference type="AlphaFoldDB" id="A0A813ID34"/>
<accession>A0A813ID34</accession>
<reference evidence="2" key="1">
    <citation type="submission" date="2021-02" db="EMBL/GenBank/DDBJ databases">
        <authorList>
            <person name="Dougan E. K."/>
            <person name="Rhodes N."/>
            <person name="Thang M."/>
            <person name="Chan C."/>
        </authorList>
    </citation>
    <scope>NUCLEOTIDE SEQUENCE</scope>
</reference>
<comment type="caution">
    <text evidence="2">The sequence shown here is derived from an EMBL/GenBank/DDBJ whole genome shotgun (WGS) entry which is preliminary data.</text>
</comment>
<dbReference type="Proteomes" id="UP000626109">
    <property type="component" value="Unassembled WGS sequence"/>
</dbReference>
<evidence type="ECO:0000256" key="1">
    <source>
        <dbReference type="SAM" id="MobiDB-lite"/>
    </source>
</evidence>
<sequence length="323" mass="34644">MALRMASISLTRTSISPTRTTIPATRTSSEGSCLAHRLGTWKVSDTGVALTPRGSSIRACTKQILEGQEAHQRQLKQTALPLPQHRSGISGTQTTLASLVDRTRHVSPACSAGEGGRAVSYSKWTALSSESSEARELLQAVGSVSTSPSPRGPPQLPAAATPLPLSKDPLQQTSPRRHLEVRTIRDSSFRSPRRRSTPTLKDSWRLSVGRNGPAVSSGDVEVQRSVSEVGARMRQEIALSRQRASVLDDEFDAVLDDVAQKAGVEAATGSAEQAHRAGLDFMDRPEASGEPQARRSSTKLKALKLLSAQGKPQARRSGVCIRF</sequence>
<name>A0A813ID34_POLGL</name>
<proteinExistence type="predicted"/>
<feature type="compositionally biased region" description="Basic and acidic residues" evidence="1">
    <location>
        <begin position="177"/>
        <end position="188"/>
    </location>
</feature>
<evidence type="ECO:0000313" key="2">
    <source>
        <dbReference type="EMBL" id="CAE8649145.1"/>
    </source>
</evidence>
<dbReference type="EMBL" id="CAJNNW010007289">
    <property type="protein sequence ID" value="CAE8649145.1"/>
    <property type="molecule type" value="Genomic_DNA"/>
</dbReference>
<evidence type="ECO:0000313" key="3">
    <source>
        <dbReference type="Proteomes" id="UP000626109"/>
    </source>
</evidence>
<gene>
    <name evidence="2" type="ORF">PGLA2088_LOCUS7165</name>
</gene>
<organism evidence="2 3">
    <name type="scientific">Polarella glacialis</name>
    <name type="common">Dinoflagellate</name>
    <dbReference type="NCBI Taxonomy" id="89957"/>
    <lineage>
        <taxon>Eukaryota</taxon>
        <taxon>Sar</taxon>
        <taxon>Alveolata</taxon>
        <taxon>Dinophyceae</taxon>
        <taxon>Suessiales</taxon>
        <taxon>Suessiaceae</taxon>
        <taxon>Polarella</taxon>
    </lineage>
</organism>
<protein>
    <submittedName>
        <fullName evidence="2">Uncharacterized protein</fullName>
    </submittedName>
</protein>
<feature type="region of interest" description="Disordered" evidence="1">
    <location>
        <begin position="138"/>
        <end position="208"/>
    </location>
</feature>